<organism evidence="1 2">
    <name type="scientific">Planotetraspora thailandica</name>
    <dbReference type="NCBI Taxonomy" id="487172"/>
    <lineage>
        <taxon>Bacteria</taxon>
        <taxon>Bacillati</taxon>
        <taxon>Actinomycetota</taxon>
        <taxon>Actinomycetes</taxon>
        <taxon>Streptosporangiales</taxon>
        <taxon>Streptosporangiaceae</taxon>
        <taxon>Planotetraspora</taxon>
    </lineage>
</organism>
<accession>A0A8J3XV11</accession>
<dbReference type="Proteomes" id="UP000605992">
    <property type="component" value="Unassembled WGS sequence"/>
</dbReference>
<keyword evidence="2" id="KW-1185">Reference proteome</keyword>
<comment type="caution">
    <text evidence="1">The sequence shown here is derived from an EMBL/GenBank/DDBJ whole genome shotgun (WGS) entry which is preliminary data.</text>
</comment>
<gene>
    <name evidence="1" type="ORF">Pth03_44210</name>
</gene>
<dbReference type="EMBL" id="BOOR01000032">
    <property type="protein sequence ID" value="GII56032.1"/>
    <property type="molecule type" value="Genomic_DNA"/>
</dbReference>
<sequence>MAAQMVTATGDWDLRALFAVQLPTPDARANPPLLDLDLNQQDGVLAGAARSLKNGEQDGRVGNYLSHWCELRPFNR</sequence>
<reference evidence="1" key="1">
    <citation type="submission" date="2021-01" db="EMBL/GenBank/DDBJ databases">
        <title>Whole genome shotgun sequence of Planotetraspora thailandica NBRC 104271.</title>
        <authorList>
            <person name="Komaki H."/>
            <person name="Tamura T."/>
        </authorList>
    </citation>
    <scope>NUCLEOTIDE SEQUENCE</scope>
    <source>
        <strain evidence="1">NBRC 104271</strain>
    </source>
</reference>
<proteinExistence type="predicted"/>
<evidence type="ECO:0000313" key="2">
    <source>
        <dbReference type="Proteomes" id="UP000605992"/>
    </source>
</evidence>
<dbReference type="RefSeq" id="WP_203946214.1">
    <property type="nucleotide sequence ID" value="NZ_BOOR01000032.1"/>
</dbReference>
<protein>
    <submittedName>
        <fullName evidence="1">Uncharacterized protein</fullName>
    </submittedName>
</protein>
<dbReference type="AlphaFoldDB" id="A0A8J3XV11"/>
<name>A0A8J3XV11_9ACTN</name>
<evidence type="ECO:0000313" key="1">
    <source>
        <dbReference type="EMBL" id="GII56032.1"/>
    </source>
</evidence>